<dbReference type="EMBL" id="AWWV01010700">
    <property type="protein sequence ID" value="OMO77660.1"/>
    <property type="molecule type" value="Genomic_DNA"/>
</dbReference>
<keyword evidence="2" id="KW-1185">Reference proteome</keyword>
<dbReference type="Proteomes" id="UP000188268">
    <property type="component" value="Unassembled WGS sequence"/>
</dbReference>
<reference evidence="1 2" key="1">
    <citation type="submission" date="2013-09" db="EMBL/GenBank/DDBJ databases">
        <title>Corchorus capsularis genome sequencing.</title>
        <authorList>
            <person name="Alam M."/>
            <person name="Haque M.S."/>
            <person name="Islam M.S."/>
            <person name="Emdad E.M."/>
            <person name="Islam M.M."/>
            <person name="Ahmed B."/>
            <person name="Halim A."/>
            <person name="Hossen Q.M.M."/>
            <person name="Hossain M.Z."/>
            <person name="Ahmed R."/>
            <person name="Khan M.M."/>
            <person name="Islam R."/>
            <person name="Rashid M.M."/>
            <person name="Khan S.A."/>
            <person name="Rahman M.S."/>
            <person name="Alam M."/>
        </authorList>
    </citation>
    <scope>NUCLEOTIDE SEQUENCE [LARGE SCALE GENOMIC DNA]</scope>
    <source>
        <strain evidence="2">cv. CVL-1</strain>
        <tissue evidence="1">Whole seedling</tissue>
    </source>
</reference>
<name>A0A1R3I509_COCAP</name>
<organism evidence="1 2">
    <name type="scientific">Corchorus capsularis</name>
    <name type="common">Jute</name>
    <dbReference type="NCBI Taxonomy" id="210143"/>
    <lineage>
        <taxon>Eukaryota</taxon>
        <taxon>Viridiplantae</taxon>
        <taxon>Streptophyta</taxon>
        <taxon>Embryophyta</taxon>
        <taxon>Tracheophyta</taxon>
        <taxon>Spermatophyta</taxon>
        <taxon>Magnoliopsida</taxon>
        <taxon>eudicotyledons</taxon>
        <taxon>Gunneridae</taxon>
        <taxon>Pentapetalae</taxon>
        <taxon>rosids</taxon>
        <taxon>malvids</taxon>
        <taxon>Malvales</taxon>
        <taxon>Malvaceae</taxon>
        <taxon>Grewioideae</taxon>
        <taxon>Apeibeae</taxon>
        <taxon>Corchorus</taxon>
    </lineage>
</organism>
<protein>
    <submittedName>
        <fullName evidence="1">Uncharacterized protein</fullName>
    </submittedName>
</protein>
<accession>A0A1R3I509</accession>
<evidence type="ECO:0000313" key="1">
    <source>
        <dbReference type="EMBL" id="OMO77660.1"/>
    </source>
</evidence>
<evidence type="ECO:0000313" key="2">
    <source>
        <dbReference type="Proteomes" id="UP000188268"/>
    </source>
</evidence>
<gene>
    <name evidence="1" type="ORF">CCACVL1_14917</name>
</gene>
<dbReference type="Gramene" id="OMO77660">
    <property type="protein sequence ID" value="OMO77660"/>
    <property type="gene ID" value="CCACVL1_14917"/>
</dbReference>
<proteinExistence type="predicted"/>
<dbReference type="AlphaFoldDB" id="A0A1R3I509"/>
<comment type="caution">
    <text evidence="1">The sequence shown here is derived from an EMBL/GenBank/DDBJ whole genome shotgun (WGS) entry which is preliminary data.</text>
</comment>
<sequence>MGVYNEALSYEATEAEAKLAQQNAAHKARLHYRTNKQQI</sequence>